<dbReference type="AlphaFoldDB" id="A0A0G4EYQ0"/>
<dbReference type="InParanoid" id="A0A0G4EYQ0"/>
<organism evidence="1 2">
    <name type="scientific">Vitrella brassicaformis (strain CCMP3155)</name>
    <dbReference type="NCBI Taxonomy" id="1169540"/>
    <lineage>
        <taxon>Eukaryota</taxon>
        <taxon>Sar</taxon>
        <taxon>Alveolata</taxon>
        <taxon>Colpodellida</taxon>
        <taxon>Vitrellaceae</taxon>
        <taxon>Vitrella</taxon>
    </lineage>
</organism>
<gene>
    <name evidence="1" type="ORF">Vbra_8411</name>
</gene>
<dbReference type="EMBL" id="CDMY01000345">
    <property type="protein sequence ID" value="CEM03580.1"/>
    <property type="molecule type" value="Genomic_DNA"/>
</dbReference>
<protein>
    <submittedName>
        <fullName evidence="1">Uncharacterized protein</fullName>
    </submittedName>
</protein>
<proteinExistence type="predicted"/>
<evidence type="ECO:0000313" key="1">
    <source>
        <dbReference type="EMBL" id="CEM03580.1"/>
    </source>
</evidence>
<keyword evidence="2" id="KW-1185">Reference proteome</keyword>
<accession>A0A0G4EYQ0</accession>
<evidence type="ECO:0000313" key="2">
    <source>
        <dbReference type="Proteomes" id="UP000041254"/>
    </source>
</evidence>
<reference evidence="1 2" key="1">
    <citation type="submission" date="2014-11" db="EMBL/GenBank/DDBJ databases">
        <authorList>
            <person name="Zhu J."/>
            <person name="Qi W."/>
            <person name="Song R."/>
        </authorList>
    </citation>
    <scope>NUCLEOTIDE SEQUENCE [LARGE SCALE GENOMIC DNA]</scope>
</reference>
<name>A0A0G4EYQ0_VITBC</name>
<dbReference type="PhylomeDB" id="A0A0G4EYQ0"/>
<dbReference type="VEuPathDB" id="CryptoDB:Vbra_8411"/>
<sequence>MDIDEGAEDDAAAVQLAEAAAAAAHDDAEMENGTISGEADHYDIDLVALFTRIPLPILLTSLFAYMPLRQLVGLPRRVWSALAPNVTHLIIDGRFEPDRAFWRRMPFEAARSWGRRLTHLTSITLRYTLTLSNYAMVAFAGVVDGHAEGRAEMLDKARAAAEAANQQPPNIPAGTLRTITFEQADRTDMKRAEIILLPTLRAQEPTIPPSAGGEPGAAENTTMPPRLALPSLQTIRGLRPGHSVVAARWKMPALQDVLDARAEPERSAPPLSDPLRLRFWVSTSTSLRRLDVCSSPRHKAMVLDNVGGRYSGGGGGAGGDKARLLANLEDIGTIEFSPHTPVAHGLSRLESVLVSRGCDGVQGRGLTSVKVDITGRHTRAASTTVEMLVALERFVEMVWRSRTVQITPGAIPQPHISAFDLTALLRLPPNATPFIKQTITRLAKVALTVEWRVSNADLTDQQPLESPNEAVKEVAAAISFANTETVSIQSNSHFNNNQQQQQQQIVSPRPNALEHLDGSHAFPKAKALLIDTPFGCHAVGPLMRAMRSTVERVEMLSTGEMPLPAEAWGVYLAGMGPHTTLSGTLKMRVEGWGEPIDWGDRAHKMPTVKGIELYLTVPGNVAHSLAEEDDYFYAFIQQLIKLRGLDRVEIMEPVGTSRRVLRTRCPNKTIGDFTIDFHGSLRLIRTTWTSRGR</sequence>
<dbReference type="Proteomes" id="UP000041254">
    <property type="component" value="Unassembled WGS sequence"/>
</dbReference>